<keyword evidence="2" id="KW-0812">Transmembrane</keyword>
<sequence length="69" mass="8183">MKKIRHQLIRKFHESKQAPLWKWIVVILIVIAMPLFFSFVNMMQTQQALDDEQEEEAAPEPAQNEMKNS</sequence>
<dbReference type="EMBL" id="QQAX01000003">
    <property type="protein sequence ID" value="RDI48060.1"/>
    <property type="molecule type" value="Genomic_DNA"/>
</dbReference>
<name>A0A370GXT4_9COXI</name>
<dbReference type="AlphaFoldDB" id="A0A370GXT4"/>
<organism evidence="3 4">
    <name type="scientific">Aquicella lusitana</name>
    <dbReference type="NCBI Taxonomy" id="254246"/>
    <lineage>
        <taxon>Bacteria</taxon>
        <taxon>Pseudomonadati</taxon>
        <taxon>Pseudomonadota</taxon>
        <taxon>Gammaproteobacteria</taxon>
        <taxon>Legionellales</taxon>
        <taxon>Coxiellaceae</taxon>
        <taxon>Aquicella</taxon>
    </lineage>
</organism>
<evidence type="ECO:0000313" key="3">
    <source>
        <dbReference type="EMBL" id="RDI48060.1"/>
    </source>
</evidence>
<feature type="compositionally biased region" description="Acidic residues" evidence="1">
    <location>
        <begin position="49"/>
        <end position="58"/>
    </location>
</feature>
<dbReference type="Proteomes" id="UP000254720">
    <property type="component" value="Unassembled WGS sequence"/>
</dbReference>
<gene>
    <name evidence="3" type="ORF">C8D86_10325</name>
</gene>
<feature type="transmembrane region" description="Helical" evidence="2">
    <location>
        <begin position="20"/>
        <end position="40"/>
    </location>
</feature>
<accession>A0A370GXT4</accession>
<evidence type="ECO:0000313" key="4">
    <source>
        <dbReference type="Proteomes" id="UP000254720"/>
    </source>
</evidence>
<keyword evidence="2" id="KW-1133">Transmembrane helix</keyword>
<evidence type="ECO:0000256" key="1">
    <source>
        <dbReference type="SAM" id="MobiDB-lite"/>
    </source>
</evidence>
<evidence type="ECO:0000256" key="2">
    <source>
        <dbReference type="SAM" id="Phobius"/>
    </source>
</evidence>
<keyword evidence="4" id="KW-1185">Reference proteome</keyword>
<comment type="caution">
    <text evidence="3">The sequence shown here is derived from an EMBL/GenBank/DDBJ whole genome shotgun (WGS) entry which is preliminary data.</text>
</comment>
<dbReference type="RefSeq" id="WP_114833540.1">
    <property type="nucleotide sequence ID" value="NZ_LR699114.1"/>
</dbReference>
<keyword evidence="2" id="KW-0472">Membrane</keyword>
<feature type="region of interest" description="Disordered" evidence="1">
    <location>
        <begin position="48"/>
        <end position="69"/>
    </location>
</feature>
<reference evidence="3 4" key="1">
    <citation type="submission" date="2018-07" db="EMBL/GenBank/DDBJ databases">
        <title>Genomic Encyclopedia of Type Strains, Phase IV (KMG-IV): sequencing the most valuable type-strain genomes for metagenomic binning, comparative biology and taxonomic classification.</title>
        <authorList>
            <person name="Goeker M."/>
        </authorList>
    </citation>
    <scope>NUCLEOTIDE SEQUENCE [LARGE SCALE GENOMIC DNA]</scope>
    <source>
        <strain evidence="3 4">DSM 16500</strain>
    </source>
</reference>
<protein>
    <submittedName>
        <fullName evidence="3">Uncharacterized protein</fullName>
    </submittedName>
</protein>
<proteinExistence type="predicted"/>